<protein>
    <submittedName>
        <fullName evidence="1">Uncharacterized protein</fullName>
    </submittedName>
</protein>
<reference evidence="1" key="1">
    <citation type="journal article" date="2015" name="Nature">
        <title>Complex archaea that bridge the gap between prokaryotes and eukaryotes.</title>
        <authorList>
            <person name="Spang A."/>
            <person name="Saw J.H."/>
            <person name="Jorgensen S.L."/>
            <person name="Zaremba-Niedzwiedzka K."/>
            <person name="Martijn J."/>
            <person name="Lind A.E."/>
            <person name="van Eijk R."/>
            <person name="Schleper C."/>
            <person name="Guy L."/>
            <person name="Ettema T.J."/>
        </authorList>
    </citation>
    <scope>NUCLEOTIDE SEQUENCE</scope>
</reference>
<evidence type="ECO:0000313" key="1">
    <source>
        <dbReference type="EMBL" id="KKM88397.1"/>
    </source>
</evidence>
<organism evidence="1">
    <name type="scientific">marine sediment metagenome</name>
    <dbReference type="NCBI Taxonomy" id="412755"/>
    <lineage>
        <taxon>unclassified sequences</taxon>
        <taxon>metagenomes</taxon>
        <taxon>ecological metagenomes</taxon>
    </lineage>
</organism>
<accession>A0A0F9P4L3</accession>
<dbReference type="AlphaFoldDB" id="A0A0F9P4L3"/>
<proteinExistence type="predicted"/>
<dbReference type="EMBL" id="LAZR01006962">
    <property type="protein sequence ID" value="KKM88397.1"/>
    <property type="molecule type" value="Genomic_DNA"/>
</dbReference>
<gene>
    <name evidence="1" type="ORF">LCGC14_1259120</name>
</gene>
<name>A0A0F9P4L3_9ZZZZ</name>
<comment type="caution">
    <text evidence="1">The sequence shown here is derived from an EMBL/GenBank/DDBJ whole genome shotgun (WGS) entry which is preliminary data.</text>
</comment>
<sequence>MALAVTGRFNVRDAEGTSSFTEINVPTSLNLVQLGEFYLDVAQDIADLSGGEVTSVGFGVSFDLSTATLRTVATAASHVARKGFFQWSTALTGFFKRFAVPSFDEANTSGTSDDIDLVDVEVDAFVDGIVDGYIVTGPETITFTDGYENDIDAVSAAREQHRKSR</sequence>